<organism evidence="2 3">
    <name type="scientific">Hymenobacter nivis</name>
    <dbReference type="NCBI Taxonomy" id="1850093"/>
    <lineage>
        <taxon>Bacteria</taxon>
        <taxon>Pseudomonadati</taxon>
        <taxon>Bacteroidota</taxon>
        <taxon>Cytophagia</taxon>
        <taxon>Cytophagales</taxon>
        <taxon>Hymenobacteraceae</taxon>
        <taxon>Hymenobacter</taxon>
    </lineage>
</organism>
<evidence type="ECO:0000313" key="3">
    <source>
        <dbReference type="Proteomes" id="UP000317646"/>
    </source>
</evidence>
<comment type="caution">
    <text evidence="2">The sequence shown here is derived from an EMBL/GenBank/DDBJ whole genome shotgun (WGS) entry which is preliminary data.</text>
</comment>
<dbReference type="InterPro" id="IPR043754">
    <property type="entry name" value="DUF5700"/>
</dbReference>
<name>A0A502GRC7_9BACT</name>
<feature type="signal peptide" evidence="1">
    <location>
        <begin position="1"/>
        <end position="16"/>
    </location>
</feature>
<accession>A0A502GRC7</accession>
<keyword evidence="3" id="KW-1185">Reference proteome</keyword>
<sequence length="356" mass="40302">MFLLAGLLLAAAPSWAQTVNVEAVTRYWEITDALRRNEPLTDQVWHNFLELPGNKAYVRSVYDAEDLARYRKAVEVAYMPLYDSLLQAKIKAGAWYYILANDYKQREQEYRAYVAQTAKSPAYLDLMYANAYAWLPARNHTKVADLHLYYVSIGNDATSQKEGIFYSMRASVDYAKIKPGILEGHEMHHQLHPPKDFGTVDPADEGVLGILHDIENEGLADQVDKRYEMMTSDSLELRNWLLAPAPAVIHKMDSLIQIQVRGGAPSSRKQYRRLTNGSNGHLPGFYMSSVIVKNGYAKQMIDHAGDQVAFVLLYQKAAKKDKSHAPLFSDVSIRHFKQLARKYAKLRPAPVALAPK</sequence>
<proteinExistence type="predicted"/>
<protein>
    <recommendedName>
        <fullName evidence="4">DUF4932 domain-containing protein</fullName>
    </recommendedName>
</protein>
<feature type="chain" id="PRO_5021271988" description="DUF4932 domain-containing protein" evidence="1">
    <location>
        <begin position="17"/>
        <end position="356"/>
    </location>
</feature>
<keyword evidence="1" id="KW-0732">Signal</keyword>
<dbReference type="AlphaFoldDB" id="A0A502GRC7"/>
<dbReference type="EMBL" id="RCYZ01000006">
    <property type="protein sequence ID" value="TPG64404.1"/>
    <property type="molecule type" value="Genomic_DNA"/>
</dbReference>
<dbReference type="Proteomes" id="UP000317646">
    <property type="component" value="Unassembled WGS sequence"/>
</dbReference>
<evidence type="ECO:0000313" key="2">
    <source>
        <dbReference type="EMBL" id="TPG64404.1"/>
    </source>
</evidence>
<evidence type="ECO:0008006" key="4">
    <source>
        <dbReference type="Google" id="ProtNLM"/>
    </source>
</evidence>
<evidence type="ECO:0000256" key="1">
    <source>
        <dbReference type="SAM" id="SignalP"/>
    </source>
</evidence>
<reference evidence="2 3" key="1">
    <citation type="journal article" date="2019" name="Environ. Microbiol.">
        <title>Species interactions and distinct microbial communities in high Arctic permafrost affected cryosols are associated with the CH4 and CO2 gas fluxes.</title>
        <authorList>
            <person name="Altshuler I."/>
            <person name="Hamel J."/>
            <person name="Turney S."/>
            <person name="Magnuson E."/>
            <person name="Levesque R."/>
            <person name="Greer C."/>
            <person name="Whyte L.G."/>
        </authorList>
    </citation>
    <scope>NUCLEOTIDE SEQUENCE [LARGE SCALE GENOMIC DNA]</scope>
    <source>
        <strain evidence="2 3">S9.2P</strain>
    </source>
</reference>
<dbReference type="Pfam" id="PF18958">
    <property type="entry name" value="DUF5700"/>
    <property type="match status" value="1"/>
</dbReference>
<gene>
    <name evidence="2" type="ORF">EAH73_14580</name>
</gene>